<dbReference type="GO" id="GO:0006396">
    <property type="term" value="P:RNA processing"/>
    <property type="evidence" value="ECO:0007669"/>
    <property type="project" value="InterPro"/>
</dbReference>
<dbReference type="PANTHER" id="PTHR28160">
    <property type="entry name" value="54S RIBOSOMAL PROTEIN L15, MITOCHONDRIAL"/>
    <property type="match status" value="1"/>
</dbReference>
<evidence type="ECO:0000256" key="1">
    <source>
        <dbReference type="SAM" id="MobiDB-lite"/>
    </source>
</evidence>
<gene>
    <name evidence="3" type="ORF">CDD82_6031</name>
</gene>
<dbReference type="EMBL" id="NJEU01000593">
    <property type="protein sequence ID" value="PHH72330.1"/>
    <property type="molecule type" value="Genomic_DNA"/>
</dbReference>
<proteinExistence type="predicted"/>
<dbReference type="GO" id="GO:0003735">
    <property type="term" value="F:structural constituent of ribosome"/>
    <property type="evidence" value="ECO:0007669"/>
    <property type="project" value="InterPro"/>
</dbReference>
<name>A0A2C5YXU1_9HYPO</name>
<dbReference type="AlphaFoldDB" id="A0A2C5YXU1"/>
<dbReference type="InterPro" id="IPR036389">
    <property type="entry name" value="RNase_III_sf"/>
</dbReference>
<evidence type="ECO:0000313" key="4">
    <source>
        <dbReference type="Proteomes" id="UP000224854"/>
    </source>
</evidence>
<evidence type="ECO:0000259" key="2">
    <source>
        <dbReference type="Pfam" id="PF14622"/>
    </source>
</evidence>
<dbReference type="GO" id="GO:0004525">
    <property type="term" value="F:ribonuclease III activity"/>
    <property type="evidence" value="ECO:0007669"/>
    <property type="project" value="InterPro"/>
</dbReference>
<sequence>MKARVRLDWAKKPSNKEWEVNKSPERLDEMYFRLLGPGGEKLLPEELKWLAVTHKSFDYGRRGFNDKLALLGRFTMVMEAAKLTVGKAPMRHEPDEYQRSPFQDAHLASVDNLSLEGPKQIVGIENIYDVALRVGLLSVMRWKPRLPENLDSSGVKAVLTGGIMAIMGALNLQHGSVVASKLIWERVMINTPREKENSESTETLKSTDESESTNKSESANTFESTNQF</sequence>
<feature type="domain" description="RNase III" evidence="2">
    <location>
        <begin position="45"/>
        <end position="188"/>
    </location>
</feature>
<dbReference type="InterPro" id="IPR000999">
    <property type="entry name" value="RNase_III_dom"/>
</dbReference>
<dbReference type="Gene3D" id="1.10.1520.10">
    <property type="entry name" value="Ribonuclease III domain"/>
    <property type="match status" value="1"/>
</dbReference>
<accession>A0A2C5YXU1</accession>
<reference evidence="3 4" key="1">
    <citation type="submission" date="2017-06" db="EMBL/GenBank/DDBJ databases">
        <title>Ant-infecting Ophiocordyceps genomes reveal a high diversity of potential behavioral manipulation genes and a possible major role for enterotoxins.</title>
        <authorList>
            <person name="De Bekker C."/>
            <person name="Evans H.C."/>
            <person name="Brachmann A."/>
            <person name="Hughes D.P."/>
        </authorList>
    </citation>
    <scope>NUCLEOTIDE SEQUENCE [LARGE SCALE GENOMIC DNA]</scope>
    <source>
        <strain evidence="3 4">1348a</strain>
    </source>
</reference>
<dbReference type="Pfam" id="PF14622">
    <property type="entry name" value="Ribonucleas_3_3"/>
    <property type="match status" value="1"/>
</dbReference>
<dbReference type="GO" id="GO:0005762">
    <property type="term" value="C:mitochondrial large ribosomal subunit"/>
    <property type="evidence" value="ECO:0007669"/>
    <property type="project" value="InterPro"/>
</dbReference>
<keyword evidence="4" id="KW-1185">Reference proteome</keyword>
<dbReference type="OrthoDB" id="2281895at2759"/>
<organism evidence="3 4">
    <name type="scientific">Ophiocordyceps australis</name>
    <dbReference type="NCBI Taxonomy" id="1399860"/>
    <lineage>
        <taxon>Eukaryota</taxon>
        <taxon>Fungi</taxon>
        <taxon>Dikarya</taxon>
        <taxon>Ascomycota</taxon>
        <taxon>Pezizomycotina</taxon>
        <taxon>Sordariomycetes</taxon>
        <taxon>Hypocreomycetidae</taxon>
        <taxon>Hypocreales</taxon>
        <taxon>Ophiocordycipitaceae</taxon>
        <taxon>Ophiocordyceps</taxon>
    </lineage>
</organism>
<comment type="caution">
    <text evidence="3">The sequence shown here is derived from an EMBL/GenBank/DDBJ whole genome shotgun (WGS) entry which is preliminary data.</text>
</comment>
<evidence type="ECO:0000313" key="3">
    <source>
        <dbReference type="EMBL" id="PHH72330.1"/>
    </source>
</evidence>
<protein>
    <recommendedName>
        <fullName evidence="2">RNase III domain-containing protein</fullName>
    </recommendedName>
</protein>
<feature type="region of interest" description="Disordered" evidence="1">
    <location>
        <begin position="193"/>
        <end position="228"/>
    </location>
</feature>
<dbReference type="Proteomes" id="UP000224854">
    <property type="component" value="Unassembled WGS sequence"/>
</dbReference>
<dbReference type="GO" id="GO:0032543">
    <property type="term" value="P:mitochondrial translation"/>
    <property type="evidence" value="ECO:0007669"/>
    <property type="project" value="InterPro"/>
</dbReference>
<feature type="compositionally biased region" description="Basic and acidic residues" evidence="1">
    <location>
        <begin position="205"/>
        <end position="214"/>
    </location>
</feature>
<dbReference type="InterPro" id="IPR040030">
    <property type="entry name" value="Ribosomal_mL57"/>
</dbReference>
<feature type="compositionally biased region" description="Polar residues" evidence="1">
    <location>
        <begin position="215"/>
        <end position="228"/>
    </location>
</feature>
<dbReference type="PANTHER" id="PTHR28160:SF1">
    <property type="entry name" value="LARGE RIBOSOMAL SUBUNIT PROTEIN ML57"/>
    <property type="match status" value="1"/>
</dbReference>